<dbReference type="PROSITE" id="PS51144">
    <property type="entry name" value="ALPHA_CA_2"/>
    <property type="match status" value="1"/>
</dbReference>
<evidence type="ECO:0000256" key="2">
    <source>
        <dbReference type="ARBA" id="ARBA00010718"/>
    </source>
</evidence>
<dbReference type="EC" id="4.2.1.1" evidence="3 8"/>
<dbReference type="GO" id="GO:0008270">
    <property type="term" value="F:zinc ion binding"/>
    <property type="evidence" value="ECO:0007669"/>
    <property type="project" value="UniProtKB-UniRule"/>
</dbReference>
<evidence type="ECO:0000256" key="5">
    <source>
        <dbReference type="ARBA" id="ARBA00022833"/>
    </source>
</evidence>
<dbReference type="GO" id="GO:0004089">
    <property type="term" value="F:carbonate dehydratase activity"/>
    <property type="evidence" value="ECO:0007669"/>
    <property type="project" value="UniProtKB-UniRule"/>
</dbReference>
<organism evidence="10 11">
    <name type="scientific">Eumeta variegata</name>
    <name type="common">Bagworm moth</name>
    <name type="synonym">Eumeta japonica</name>
    <dbReference type="NCBI Taxonomy" id="151549"/>
    <lineage>
        <taxon>Eukaryota</taxon>
        <taxon>Metazoa</taxon>
        <taxon>Ecdysozoa</taxon>
        <taxon>Arthropoda</taxon>
        <taxon>Hexapoda</taxon>
        <taxon>Insecta</taxon>
        <taxon>Pterygota</taxon>
        <taxon>Neoptera</taxon>
        <taxon>Endopterygota</taxon>
        <taxon>Lepidoptera</taxon>
        <taxon>Glossata</taxon>
        <taxon>Ditrysia</taxon>
        <taxon>Tineoidea</taxon>
        <taxon>Psychidae</taxon>
        <taxon>Oiketicinae</taxon>
        <taxon>Eumeta</taxon>
    </lineage>
</organism>
<keyword evidence="4 8" id="KW-0479">Metal-binding</keyword>
<dbReference type="EMBL" id="BGZK01000218">
    <property type="protein sequence ID" value="GBP29280.1"/>
    <property type="molecule type" value="Genomic_DNA"/>
</dbReference>
<evidence type="ECO:0000313" key="11">
    <source>
        <dbReference type="Proteomes" id="UP000299102"/>
    </source>
</evidence>
<dbReference type="InterPro" id="IPR036398">
    <property type="entry name" value="CA_dom_sf"/>
</dbReference>
<evidence type="ECO:0000256" key="1">
    <source>
        <dbReference type="ARBA" id="ARBA00001947"/>
    </source>
</evidence>
<comment type="catalytic activity">
    <reaction evidence="7 8">
        <text>hydrogencarbonate + H(+) = CO2 + H2O</text>
        <dbReference type="Rhea" id="RHEA:10748"/>
        <dbReference type="ChEBI" id="CHEBI:15377"/>
        <dbReference type="ChEBI" id="CHEBI:15378"/>
        <dbReference type="ChEBI" id="CHEBI:16526"/>
        <dbReference type="ChEBI" id="CHEBI:17544"/>
        <dbReference type="EC" id="4.2.1.1"/>
    </reaction>
</comment>
<proteinExistence type="inferred from homology"/>
<evidence type="ECO:0000256" key="6">
    <source>
        <dbReference type="ARBA" id="ARBA00023239"/>
    </source>
</evidence>
<dbReference type="PANTHER" id="PTHR18952">
    <property type="entry name" value="CARBONIC ANHYDRASE"/>
    <property type="match status" value="1"/>
</dbReference>
<accession>A0A4C1USS5</accession>
<comment type="similarity">
    <text evidence="2 8">Belongs to the alpha-carbonic anhydrase family.</text>
</comment>
<dbReference type="InterPro" id="IPR023561">
    <property type="entry name" value="Carbonic_anhydrase_a-class"/>
</dbReference>
<keyword evidence="6 8" id="KW-0456">Lyase</keyword>
<evidence type="ECO:0000256" key="7">
    <source>
        <dbReference type="ARBA" id="ARBA00048348"/>
    </source>
</evidence>
<keyword evidence="5 8" id="KW-0862">Zinc</keyword>
<keyword evidence="11" id="KW-1185">Reference proteome</keyword>
<dbReference type="InterPro" id="IPR001888">
    <property type="entry name" value="Transposase_1"/>
</dbReference>
<evidence type="ECO:0000256" key="8">
    <source>
        <dbReference type="RuleBase" id="RU367011"/>
    </source>
</evidence>
<dbReference type="SUPFAM" id="SSF51069">
    <property type="entry name" value="Carbonic anhydrase"/>
    <property type="match status" value="1"/>
</dbReference>
<evidence type="ECO:0000256" key="3">
    <source>
        <dbReference type="ARBA" id="ARBA00012925"/>
    </source>
</evidence>
<reference evidence="10 11" key="1">
    <citation type="journal article" date="2019" name="Commun. Biol.">
        <title>The bagworm genome reveals a unique fibroin gene that provides high tensile strength.</title>
        <authorList>
            <person name="Kono N."/>
            <person name="Nakamura H."/>
            <person name="Ohtoshi R."/>
            <person name="Tomita M."/>
            <person name="Numata K."/>
            <person name="Arakawa K."/>
        </authorList>
    </citation>
    <scope>NUCLEOTIDE SEQUENCE [LARGE SCALE GENOMIC DNA]</scope>
</reference>
<dbReference type="InterPro" id="IPR001148">
    <property type="entry name" value="CA_dom"/>
</dbReference>
<dbReference type="Proteomes" id="UP000299102">
    <property type="component" value="Unassembled WGS sequence"/>
</dbReference>
<name>A0A4C1USS5_EUMVA</name>
<dbReference type="OrthoDB" id="429145at2759"/>
<dbReference type="Pfam" id="PF00194">
    <property type="entry name" value="Carb_anhydrase"/>
    <property type="match status" value="1"/>
</dbReference>
<evidence type="ECO:0000259" key="9">
    <source>
        <dbReference type="PROSITE" id="PS51144"/>
    </source>
</evidence>
<evidence type="ECO:0000256" key="4">
    <source>
        <dbReference type="ARBA" id="ARBA00022723"/>
    </source>
</evidence>
<dbReference type="AlphaFoldDB" id="A0A4C1USS5"/>
<dbReference type="Pfam" id="PF01359">
    <property type="entry name" value="Transposase_1"/>
    <property type="match status" value="1"/>
</dbReference>
<gene>
    <name evidence="10" type="primary">cahz</name>
    <name evidence="10" type="ORF">EVAR_78974_1</name>
</gene>
<feature type="domain" description="Alpha-carbonic anhydrase" evidence="9">
    <location>
        <begin position="1"/>
        <end position="241"/>
    </location>
</feature>
<protein>
    <recommendedName>
        <fullName evidence="3 8">Carbonic anhydrase</fullName>
        <ecNumber evidence="3 8">4.2.1.1</ecNumber>
    </recommendedName>
</protein>
<dbReference type="GO" id="GO:0005737">
    <property type="term" value="C:cytoplasm"/>
    <property type="evidence" value="ECO:0007669"/>
    <property type="project" value="TreeGrafter"/>
</dbReference>
<sequence>MSGPATWVEKFPEAGGARQSPVDIASAHTRPVRCARPLAWRYSVAHTRSVVNPGYCWRVDENGYDSELSGGPLGCDVYRLQQWHCHWGAVDGEGSEHTVDGCSFSGELHLVHWNTTKYNSFVEAAGQPDGLAVLGVFLTVSAYNLSTFIEGECGLGRLLTDEMNYLRQERAKRSWLKDKETSQTIANPGLTRNKLMLCVWWDWKVHYELLPPGKTIKSDLYCHQLIRLKQEVEKKTTGFNQ</sequence>
<comment type="cofactor">
    <cofactor evidence="1 8">
        <name>Zn(2+)</name>
        <dbReference type="ChEBI" id="CHEBI:29105"/>
    </cofactor>
</comment>
<dbReference type="PANTHER" id="PTHR18952:SF141">
    <property type="entry name" value="CARBONIC ANHYDRASE"/>
    <property type="match status" value="1"/>
</dbReference>
<dbReference type="SMART" id="SM01057">
    <property type="entry name" value="Carb_anhydrase"/>
    <property type="match status" value="1"/>
</dbReference>
<comment type="function">
    <text evidence="8">Reversible hydration of carbon dioxide.</text>
</comment>
<dbReference type="Gene3D" id="3.10.200.10">
    <property type="entry name" value="Alpha carbonic anhydrase"/>
    <property type="match status" value="1"/>
</dbReference>
<dbReference type="STRING" id="151549.A0A4C1USS5"/>
<dbReference type="PROSITE" id="PS00162">
    <property type="entry name" value="ALPHA_CA_1"/>
    <property type="match status" value="1"/>
</dbReference>
<evidence type="ECO:0000313" key="10">
    <source>
        <dbReference type="EMBL" id="GBP29280.1"/>
    </source>
</evidence>
<dbReference type="InterPro" id="IPR018338">
    <property type="entry name" value="Carbonic_anhydrase_a-class_CS"/>
</dbReference>
<comment type="caution">
    <text evidence="10">The sequence shown here is derived from an EMBL/GenBank/DDBJ whole genome shotgun (WGS) entry which is preliminary data.</text>
</comment>